<evidence type="ECO:0000259" key="2">
    <source>
        <dbReference type="Pfam" id="PF07995"/>
    </source>
</evidence>
<dbReference type="RefSeq" id="WP_311503210.1">
    <property type="nucleotide sequence ID" value="NZ_JAVRHK010000006.1"/>
</dbReference>
<evidence type="ECO:0000256" key="1">
    <source>
        <dbReference type="SAM" id="SignalP"/>
    </source>
</evidence>
<dbReference type="PANTHER" id="PTHR19328:SF75">
    <property type="entry name" value="ALDOSE SUGAR DEHYDROGENASE YLII"/>
    <property type="match status" value="1"/>
</dbReference>
<evidence type="ECO:0000313" key="3">
    <source>
        <dbReference type="EMBL" id="MDT0676866.1"/>
    </source>
</evidence>
<reference evidence="3 4" key="1">
    <citation type="submission" date="2023-09" db="EMBL/GenBank/DDBJ databases">
        <authorList>
            <person name="Rey-Velasco X."/>
        </authorList>
    </citation>
    <scope>NUCLEOTIDE SEQUENCE [LARGE SCALE GENOMIC DNA]</scope>
    <source>
        <strain evidence="3 4">F117</strain>
    </source>
</reference>
<dbReference type="Pfam" id="PF07995">
    <property type="entry name" value="GSDH"/>
    <property type="match status" value="1"/>
</dbReference>
<proteinExistence type="predicted"/>
<keyword evidence="1" id="KW-0732">Signal</keyword>
<feature type="domain" description="Glucose/Sorbosone dehydrogenase" evidence="2">
    <location>
        <begin position="347"/>
        <end position="676"/>
    </location>
</feature>
<feature type="signal peptide" evidence="1">
    <location>
        <begin position="1"/>
        <end position="23"/>
    </location>
</feature>
<feature type="chain" id="PRO_5045292097" evidence="1">
    <location>
        <begin position="24"/>
        <end position="748"/>
    </location>
</feature>
<name>A0ABU3D616_9FLAO</name>
<organism evidence="3 4">
    <name type="scientific">Autumnicola musiva</name>
    <dbReference type="NCBI Taxonomy" id="3075589"/>
    <lineage>
        <taxon>Bacteria</taxon>
        <taxon>Pseudomonadati</taxon>
        <taxon>Bacteroidota</taxon>
        <taxon>Flavobacteriia</taxon>
        <taxon>Flavobacteriales</taxon>
        <taxon>Flavobacteriaceae</taxon>
        <taxon>Autumnicola</taxon>
    </lineage>
</organism>
<dbReference type="InterPro" id="IPR012938">
    <property type="entry name" value="Glc/Sorbosone_DH"/>
</dbReference>
<evidence type="ECO:0000313" key="4">
    <source>
        <dbReference type="Proteomes" id="UP001262582"/>
    </source>
</evidence>
<dbReference type="InterPro" id="IPR011041">
    <property type="entry name" value="Quinoprot_gluc/sorb_DH_b-prop"/>
</dbReference>
<comment type="caution">
    <text evidence="3">The sequence shown here is derived from an EMBL/GenBank/DDBJ whole genome shotgun (WGS) entry which is preliminary data.</text>
</comment>
<dbReference type="Gene3D" id="2.120.10.30">
    <property type="entry name" value="TolB, C-terminal domain"/>
    <property type="match status" value="1"/>
</dbReference>
<gene>
    <name evidence="3" type="ORF">RM539_09775</name>
</gene>
<dbReference type="PANTHER" id="PTHR19328">
    <property type="entry name" value="HEDGEHOG-INTERACTING PROTEIN"/>
    <property type="match status" value="1"/>
</dbReference>
<keyword evidence="4" id="KW-1185">Reference proteome</keyword>
<dbReference type="PROSITE" id="PS51257">
    <property type="entry name" value="PROKAR_LIPOPROTEIN"/>
    <property type="match status" value="1"/>
</dbReference>
<protein>
    <submittedName>
        <fullName evidence="3">PQQ-dependent sugar dehydrogenase</fullName>
    </submittedName>
</protein>
<dbReference type="Proteomes" id="UP001262582">
    <property type="component" value="Unassembled WGS sequence"/>
</dbReference>
<dbReference type="InterPro" id="IPR011042">
    <property type="entry name" value="6-blade_b-propeller_TolB-like"/>
</dbReference>
<dbReference type="SUPFAM" id="SSF50952">
    <property type="entry name" value="Soluble quinoprotein glucose dehydrogenase"/>
    <property type="match status" value="1"/>
</dbReference>
<sequence>MKKLNYCAAFIAALALLFSSCSKDENNLTESDPEKATLSFSTLLNDLVSNKAALKQQIGGIPECSDNNPAYVEIALSQDGAWAVGNDDDPVRVDLNPNPDDSDGDGVENYFTEYSSQLELVPGTYTLEYFTVFDANGNEIWIAPREMGSLDEMVDTALPFDISLGAGVKKYVSVDVMCYDNRMVNEYGYLFFDIIAKEAIEFCIFGNYCDDNGRHYPAHFSVDVWNYSGDIENPMGTPIGSDLMNMVGVNNNGDAYADPLCIVLPDGSGIDEYYIEISLMPSDEYDAEEEIIRSGLISDEDIRALFDGESNNDYFHFMEGDCGNGAADSPALFADVELAIIADNMVSPLGVVAAPDDSERLFVIDQIGKIWVIDESGNKLEEPFLDISGEIVDLRTQYDERGLLGLAFHPDYAVNGLFYVYYTAPPRAGGPETGASWNNTSRISEFSVSPSTPNQADSGSERIVLEVDQPQTNHEGGTIAFGPDGYLYISIGDGGGSNDVAPGHVEDWYEVNAGGNGQDIEANLLGNILRIDVNGRPYSIPADNPFVDGPGLDEIYAYGFRNPYRFSFDMGGMNELYVGDAGQLLWEEVSIVNKGGNYGWNVKEGTHCFNASNNEEVLPNCPEVDIYGNPLIDPVIEMKNYQNPAGGRTSVIVGGYVYRGNDLPEFQGQYIFGSFSNGEDPLSGEIFVALPSGSGLWSFVEIDLAGNPDDIGYYLKGFGQDLEGEIYIAVSEMTGPTGNTGKILKLSN</sequence>
<accession>A0ABU3D616</accession>
<dbReference type="EMBL" id="JAVRHK010000006">
    <property type="protein sequence ID" value="MDT0676866.1"/>
    <property type="molecule type" value="Genomic_DNA"/>
</dbReference>